<dbReference type="OMA" id="DGPPMWF"/>
<feature type="signal peptide" evidence="1">
    <location>
        <begin position="1"/>
        <end position="23"/>
    </location>
</feature>
<dbReference type="PANTHER" id="PTHR32161">
    <property type="entry name" value="DPP6 N-TERMINAL DOMAIN-LIKE PROTEIN"/>
    <property type="match status" value="1"/>
</dbReference>
<evidence type="ECO:0000313" key="2">
    <source>
        <dbReference type="EMBL" id="KYP69948.1"/>
    </source>
</evidence>
<dbReference type="InterPro" id="IPR011042">
    <property type="entry name" value="6-blade_b-propeller_TolB-like"/>
</dbReference>
<dbReference type="SUPFAM" id="SSF69304">
    <property type="entry name" value="Tricorn protease N-terminal domain"/>
    <property type="match status" value="1"/>
</dbReference>
<dbReference type="AlphaFoldDB" id="A0A151TSE2"/>
<keyword evidence="3" id="KW-1185">Reference proteome</keyword>
<accession>A0A151TSE2</accession>
<feature type="chain" id="PRO_5007589274" evidence="1">
    <location>
        <begin position="24"/>
        <end position="536"/>
    </location>
</feature>
<evidence type="ECO:0000313" key="3">
    <source>
        <dbReference type="Proteomes" id="UP000075243"/>
    </source>
</evidence>
<dbReference type="EMBL" id="CM003605">
    <property type="protein sequence ID" value="KYP69948.1"/>
    <property type="molecule type" value="Genomic_DNA"/>
</dbReference>
<name>A0A151TSE2_CAJCA</name>
<gene>
    <name evidence="2" type="ORF">KK1_009155</name>
</gene>
<sequence>MKTRHSPFLSALLLLPLLALSSADPTTIIFNTVARVNFAFDIYSLPIQQLPLTPNQQLQLTDGHSVNYNGHFISNASAIQLPTHSPPLHLVYITERNGSPTVYYDAVYTSTTTCKTRSALENTRIQVPLLPTHTHQVSMKDRPSVTPDGQYLLYVSTHEDPGVPRATPFSTDSVLIERVTPPGLHAFTPATSPGNNKFMAVATRRAGSTFRHIELFDLVNNEFKELTRLVSPTSHHYNPFISPDSSRVGYHKCRGESNAQLLLENVQSPVPGLSLFRFAGEFPSFSPSADRIAYTAVPGVYVVNPDGSNLRKVSDAMAFSTAWDPVRAGVIYTAIGESFGSESSQVDIVSIDVDEGNSVKKLSFDGSNNALTEGPWNDTMCNWSPDGEWIVFASNRHAPGTASYELFLIHPNGSGLRKLMKSGSGGRVNHPHFSPDGKSVVFASDYAGISAEPISNPDTALPYGEVFSIRLDGSDFKRLTHSSFEDGTPAWSPKYIPSLNVEKPKGGPYCSFQDCYFLNITLNTTGAAVSKSRCAL</sequence>
<dbReference type="Gramene" id="C.cajan_08896.t">
    <property type="protein sequence ID" value="C.cajan_08896.t"/>
    <property type="gene ID" value="C.cajan_08896"/>
</dbReference>
<dbReference type="InterPro" id="IPR011659">
    <property type="entry name" value="WD40"/>
</dbReference>
<dbReference type="SUPFAM" id="SSF75011">
    <property type="entry name" value="3-carboxy-cis,cis-mucoante lactonizing enzyme"/>
    <property type="match status" value="1"/>
</dbReference>
<dbReference type="Gene3D" id="2.120.10.30">
    <property type="entry name" value="TolB, C-terminal domain"/>
    <property type="match status" value="2"/>
</dbReference>
<dbReference type="PANTHER" id="PTHR32161:SF8">
    <property type="entry name" value="DPP6 N-TERMINAL DOMAIN-LIKE PROTEIN"/>
    <property type="match status" value="1"/>
</dbReference>
<protein>
    <submittedName>
        <fullName evidence="2">Protein tolB</fullName>
    </submittedName>
</protein>
<evidence type="ECO:0000256" key="1">
    <source>
        <dbReference type="SAM" id="SignalP"/>
    </source>
</evidence>
<dbReference type="Proteomes" id="UP000075243">
    <property type="component" value="Chromosome 3"/>
</dbReference>
<proteinExistence type="predicted"/>
<organism evidence="2 3">
    <name type="scientific">Cajanus cajan</name>
    <name type="common">Pigeon pea</name>
    <name type="synonym">Cajanus indicus</name>
    <dbReference type="NCBI Taxonomy" id="3821"/>
    <lineage>
        <taxon>Eukaryota</taxon>
        <taxon>Viridiplantae</taxon>
        <taxon>Streptophyta</taxon>
        <taxon>Embryophyta</taxon>
        <taxon>Tracheophyta</taxon>
        <taxon>Spermatophyta</taxon>
        <taxon>Magnoliopsida</taxon>
        <taxon>eudicotyledons</taxon>
        <taxon>Gunneridae</taxon>
        <taxon>Pentapetalae</taxon>
        <taxon>rosids</taxon>
        <taxon>fabids</taxon>
        <taxon>Fabales</taxon>
        <taxon>Fabaceae</taxon>
        <taxon>Papilionoideae</taxon>
        <taxon>50 kb inversion clade</taxon>
        <taxon>NPAAA clade</taxon>
        <taxon>indigoferoid/millettioid clade</taxon>
        <taxon>Phaseoleae</taxon>
        <taxon>Cajanus</taxon>
    </lineage>
</organism>
<keyword evidence="1" id="KW-0732">Signal</keyword>
<reference evidence="2 3" key="1">
    <citation type="journal article" date="2012" name="Nat. Biotechnol.">
        <title>Draft genome sequence of pigeonpea (Cajanus cajan), an orphan legume crop of resource-poor farmers.</title>
        <authorList>
            <person name="Varshney R.K."/>
            <person name="Chen W."/>
            <person name="Li Y."/>
            <person name="Bharti A.K."/>
            <person name="Saxena R.K."/>
            <person name="Schlueter J.A."/>
            <person name="Donoghue M.T."/>
            <person name="Azam S."/>
            <person name="Fan G."/>
            <person name="Whaley A.M."/>
            <person name="Farmer A.D."/>
            <person name="Sheridan J."/>
            <person name="Iwata A."/>
            <person name="Tuteja R."/>
            <person name="Penmetsa R.V."/>
            <person name="Wu W."/>
            <person name="Upadhyaya H.D."/>
            <person name="Yang S.P."/>
            <person name="Shah T."/>
            <person name="Saxena K.B."/>
            <person name="Michael T."/>
            <person name="McCombie W.R."/>
            <person name="Yang B."/>
            <person name="Zhang G."/>
            <person name="Yang H."/>
            <person name="Wang J."/>
            <person name="Spillane C."/>
            <person name="Cook D.R."/>
            <person name="May G.D."/>
            <person name="Xu X."/>
            <person name="Jackson S.A."/>
        </authorList>
    </citation>
    <scope>NUCLEOTIDE SEQUENCE [LARGE SCALE GENOMIC DNA]</scope>
    <source>
        <strain evidence="3">cv. Asha</strain>
    </source>
</reference>
<dbReference type="Pfam" id="PF07676">
    <property type="entry name" value="PD40"/>
    <property type="match status" value="4"/>
</dbReference>